<dbReference type="SUPFAM" id="SSF56112">
    <property type="entry name" value="Protein kinase-like (PK-like)"/>
    <property type="match status" value="1"/>
</dbReference>
<sequence>MAIDETARAARTEWAVAAARAVAEEYGVVADTPVVLHDLFSVVVHLAPAPVVMRIPTVLPPSRQADPTRTLAERRAELAVSFALRELDFPTTGPSPLLPAVPFERDGLVMTAWEYLETVPVVELDDPAGYVADLHTALRAVEVDLPFLVFWDDWMTEMLDLLAAHPELVGPDDLAVARREHARIDAVFGSPERFAAAFPHAALQPVHGDAPTHNVLMTTDGPVVTDLEHACLGPVEWDLALTGLAADYDQATVLRGGRPTDRELLALCESARWLQVVCCLGLADEAPAELVDGILPLVATWRDQVG</sequence>
<evidence type="ECO:0000313" key="2">
    <source>
        <dbReference type="EMBL" id="NYD37260.1"/>
    </source>
</evidence>
<evidence type="ECO:0000313" key="3">
    <source>
        <dbReference type="Proteomes" id="UP000535890"/>
    </source>
</evidence>
<dbReference type="InterPro" id="IPR011009">
    <property type="entry name" value="Kinase-like_dom_sf"/>
</dbReference>
<evidence type="ECO:0000259" key="1">
    <source>
        <dbReference type="Pfam" id="PF01636"/>
    </source>
</evidence>
<keyword evidence="3" id="KW-1185">Reference proteome</keyword>
<accession>A0A7Y9DXH5</accession>
<feature type="domain" description="Aminoglycoside phosphotransferase" evidence="1">
    <location>
        <begin position="63"/>
        <end position="243"/>
    </location>
</feature>
<dbReference type="InterPro" id="IPR002575">
    <property type="entry name" value="Aminoglycoside_PTrfase"/>
</dbReference>
<name>A0A7Y9DXH5_9PSEU</name>
<dbReference type="EMBL" id="JACCBN010000001">
    <property type="protein sequence ID" value="NYD37260.1"/>
    <property type="molecule type" value="Genomic_DNA"/>
</dbReference>
<reference evidence="2 3" key="1">
    <citation type="submission" date="2020-07" db="EMBL/GenBank/DDBJ databases">
        <title>Sequencing the genomes of 1000 actinobacteria strains.</title>
        <authorList>
            <person name="Klenk H.-P."/>
        </authorList>
    </citation>
    <scope>NUCLEOTIDE SEQUENCE [LARGE SCALE GENOMIC DNA]</scope>
    <source>
        <strain evidence="2 3">DSM 45772</strain>
    </source>
</reference>
<gene>
    <name evidence="2" type="ORF">BJ983_003362</name>
</gene>
<dbReference type="RefSeq" id="WP_179794835.1">
    <property type="nucleotide sequence ID" value="NZ_BAABHP010000014.1"/>
</dbReference>
<dbReference type="Gene3D" id="3.90.1200.10">
    <property type="match status" value="1"/>
</dbReference>
<proteinExistence type="predicted"/>
<comment type="caution">
    <text evidence="2">The sequence shown here is derived from an EMBL/GenBank/DDBJ whole genome shotgun (WGS) entry which is preliminary data.</text>
</comment>
<dbReference type="AlphaFoldDB" id="A0A7Y9DXH5"/>
<dbReference type="Pfam" id="PF01636">
    <property type="entry name" value="APH"/>
    <property type="match status" value="1"/>
</dbReference>
<dbReference type="Proteomes" id="UP000535890">
    <property type="component" value="Unassembled WGS sequence"/>
</dbReference>
<protein>
    <recommendedName>
        <fullName evidence="1">Aminoglycoside phosphotransferase domain-containing protein</fullName>
    </recommendedName>
</protein>
<organism evidence="2 3">
    <name type="scientific">Actinomycetospora corticicola</name>
    <dbReference type="NCBI Taxonomy" id="663602"/>
    <lineage>
        <taxon>Bacteria</taxon>
        <taxon>Bacillati</taxon>
        <taxon>Actinomycetota</taxon>
        <taxon>Actinomycetes</taxon>
        <taxon>Pseudonocardiales</taxon>
        <taxon>Pseudonocardiaceae</taxon>
        <taxon>Actinomycetospora</taxon>
    </lineage>
</organism>